<evidence type="ECO:0000313" key="12">
    <source>
        <dbReference type="EnsemblMetazoa" id="XP_038053953.1"/>
    </source>
</evidence>
<feature type="transmembrane region" description="Helical" evidence="10">
    <location>
        <begin position="554"/>
        <end position="577"/>
    </location>
</feature>
<feature type="domain" description="G-protein coupled receptors family 1 profile" evidence="11">
    <location>
        <begin position="423"/>
        <end position="743"/>
    </location>
</feature>
<dbReference type="RefSeq" id="XP_038053953.1">
    <property type="nucleotide sequence ID" value="XM_038198025.1"/>
</dbReference>
<dbReference type="PRINTS" id="PR00237">
    <property type="entry name" value="GPCRRHODOPSN"/>
</dbReference>
<dbReference type="EnsemblMetazoa" id="XM_038198025.1">
    <property type="protein sequence ID" value="XP_038053953.1"/>
    <property type="gene ID" value="LOC119726370"/>
</dbReference>
<dbReference type="PROSITE" id="PS50262">
    <property type="entry name" value="G_PROTEIN_RECEP_F1_2"/>
    <property type="match status" value="2"/>
</dbReference>
<dbReference type="InterPro" id="IPR017452">
    <property type="entry name" value="GPCR_Rhodpsn_7TM"/>
</dbReference>
<keyword evidence="8" id="KW-0807">Transducer</keyword>
<feature type="transmembrane region" description="Helical" evidence="10">
    <location>
        <begin position="440"/>
        <end position="459"/>
    </location>
</feature>
<feature type="region of interest" description="Disordered" evidence="9">
    <location>
        <begin position="256"/>
        <end position="285"/>
    </location>
</feature>
<dbReference type="OrthoDB" id="9947214at2759"/>
<feature type="compositionally biased region" description="Basic and acidic residues" evidence="9">
    <location>
        <begin position="273"/>
        <end position="285"/>
    </location>
</feature>
<dbReference type="GeneID" id="119726370"/>
<feature type="transmembrane region" description="Helical" evidence="10">
    <location>
        <begin position="176"/>
        <end position="200"/>
    </location>
</feature>
<dbReference type="PANTHER" id="PTHR24228">
    <property type="entry name" value="B2 BRADYKININ RECEPTOR/ANGIOTENSIN II RECEPTOR"/>
    <property type="match status" value="1"/>
</dbReference>
<evidence type="ECO:0000256" key="8">
    <source>
        <dbReference type="ARBA" id="ARBA00023224"/>
    </source>
</evidence>
<feature type="region of interest" description="Disordered" evidence="9">
    <location>
        <begin position="643"/>
        <end position="676"/>
    </location>
</feature>
<keyword evidence="6 10" id="KW-0472">Membrane</keyword>
<evidence type="ECO:0000256" key="7">
    <source>
        <dbReference type="ARBA" id="ARBA00023170"/>
    </source>
</evidence>
<feature type="transmembrane region" description="Helical" evidence="10">
    <location>
        <begin position="686"/>
        <end position="703"/>
    </location>
</feature>
<evidence type="ECO:0000256" key="1">
    <source>
        <dbReference type="ARBA" id="ARBA00004651"/>
    </source>
</evidence>
<feature type="compositionally biased region" description="Polar residues" evidence="9">
    <location>
        <begin position="667"/>
        <end position="676"/>
    </location>
</feature>
<accession>A0A913ZQ94</accession>
<reference evidence="12" key="1">
    <citation type="submission" date="2022-11" db="UniProtKB">
        <authorList>
            <consortium name="EnsemblMetazoa"/>
        </authorList>
    </citation>
    <scope>IDENTIFICATION</scope>
</reference>
<feature type="transmembrane region" description="Helical" evidence="10">
    <location>
        <begin position="63"/>
        <end position="81"/>
    </location>
</feature>
<dbReference type="SUPFAM" id="SSF81321">
    <property type="entry name" value="Family A G protein-coupled receptor-like"/>
    <property type="match status" value="2"/>
</dbReference>
<feature type="compositionally biased region" description="Polar residues" evidence="9">
    <location>
        <begin position="256"/>
        <end position="272"/>
    </location>
</feature>
<dbReference type="CDD" id="cd00637">
    <property type="entry name" value="7tm_classA_rhodopsin-like"/>
    <property type="match status" value="2"/>
</dbReference>
<feature type="transmembrane region" description="Helical" evidence="10">
    <location>
        <begin position="31"/>
        <end position="51"/>
    </location>
</feature>
<feature type="transmembrane region" description="Helical" evidence="10">
    <location>
        <begin position="316"/>
        <end position="344"/>
    </location>
</feature>
<dbReference type="GO" id="GO:0005886">
    <property type="term" value="C:plasma membrane"/>
    <property type="evidence" value="ECO:0007669"/>
    <property type="project" value="UniProtKB-SubCell"/>
</dbReference>
<evidence type="ECO:0000256" key="6">
    <source>
        <dbReference type="ARBA" id="ARBA00023136"/>
    </source>
</evidence>
<protein>
    <recommendedName>
        <fullName evidence="11">G-protein coupled receptors family 1 profile domain-containing protein</fullName>
    </recommendedName>
</protein>
<keyword evidence="4 10" id="KW-1133">Transmembrane helix</keyword>
<dbReference type="AlphaFoldDB" id="A0A913ZQ94"/>
<evidence type="ECO:0000256" key="10">
    <source>
        <dbReference type="SAM" id="Phobius"/>
    </source>
</evidence>
<name>A0A913ZQ94_PATMI</name>
<keyword evidence="7" id="KW-0675">Receptor</keyword>
<proteinExistence type="predicted"/>
<keyword evidence="13" id="KW-1185">Reference proteome</keyword>
<feature type="transmembrane region" description="Helical" evidence="10">
    <location>
        <begin position="479"/>
        <end position="501"/>
    </location>
</feature>
<dbReference type="InterPro" id="IPR000276">
    <property type="entry name" value="GPCR_Rhodpsn"/>
</dbReference>
<evidence type="ECO:0000313" key="13">
    <source>
        <dbReference type="Proteomes" id="UP000887568"/>
    </source>
</evidence>
<evidence type="ECO:0000259" key="11">
    <source>
        <dbReference type="PROSITE" id="PS50262"/>
    </source>
</evidence>
<evidence type="ECO:0000256" key="9">
    <source>
        <dbReference type="SAM" id="MobiDB-lite"/>
    </source>
</evidence>
<dbReference type="Gene3D" id="1.20.1070.10">
    <property type="entry name" value="Rhodopsin 7-helix transmembrane proteins"/>
    <property type="match status" value="2"/>
</dbReference>
<organism evidence="12 13">
    <name type="scientific">Patiria miniata</name>
    <name type="common">Bat star</name>
    <name type="synonym">Asterina miniata</name>
    <dbReference type="NCBI Taxonomy" id="46514"/>
    <lineage>
        <taxon>Eukaryota</taxon>
        <taxon>Metazoa</taxon>
        <taxon>Echinodermata</taxon>
        <taxon>Eleutherozoa</taxon>
        <taxon>Asterozoa</taxon>
        <taxon>Asteroidea</taxon>
        <taxon>Valvatacea</taxon>
        <taxon>Valvatida</taxon>
        <taxon>Asterinidae</taxon>
        <taxon>Patiria</taxon>
    </lineage>
</organism>
<dbReference type="OMA" id="YNGVQFF"/>
<dbReference type="Pfam" id="PF00001">
    <property type="entry name" value="7tm_1"/>
    <property type="match status" value="2"/>
</dbReference>
<feature type="compositionally biased region" description="Low complexity" evidence="9">
    <location>
        <begin position="652"/>
        <end position="662"/>
    </location>
</feature>
<dbReference type="PANTHER" id="PTHR24228:SF59">
    <property type="entry name" value="NEUROPEPTIDE RECEPTOR 15"/>
    <property type="match status" value="1"/>
</dbReference>
<sequence length="764" mass="83708">MEDHAEAIPTLPEGVLPTAVSTAAGGNMFTLVVYVIVFLIGVPGNCLILRVYWTKTHKTSTHVFIMALAWADLAVCIQRWPRVVEDAFLLARGHETPRVILIAWAFTAWFMGASILMTAVIAADRYDCVCRAHNRFFTKKRAYVAVTITFVFSFVIHIPVFYLTMSTDPSNVSMRVVVLVLQLVLFVTALVMIAVCYQLVYMAIRKHVKVGVHSQAGQGGERLGSDVSGMARPGVSTFVEMDFKTSPLKMKGMSTIKTTDACSSSRAIPGSSSDKKGEENNLERSKRLTFSVRQRGCSSLPAISAFIAMSNDPSNAFLRMLVLAFQILLFVTALVMIAVCYQLVYMAIRKHVKVGVNSQAGLNVGDQGVASSDDCEITMEDHSVASSTLPDKAALPTAIAITVGGDIFTLVVHMITFVVGVPGNCLILRVYWTKPRKTSTHVFIMALALADLAVCLLRLRRISEEAILLAGCQVPRALLFPWAFMTAFFTASVLTTALIAADRYDCVCRAQNRYFTKKRAQAAAIIVFVFSFLMSTPAFVAMSTDPSNVLLRMLVLTIQIVLFVTALVMIAVCYQLVYMAIRKHVKVGVHSKAGLSVGGHDGVRLCNEDSSMARPSVSKTGETEMSVIPMTSDIKNSPLKGMSTTKATDAFSSSQGIPGSSSDTRGKGQQSQKVKTVNLQRKTTRMLFITSVVFLLTWLPYWISVAAEYAFYNGAPINPTVIRILKSSHAVCFTNNAANPLIYGIANRRFRQDCKEVLKKIRLC</sequence>
<dbReference type="SMART" id="SM01381">
    <property type="entry name" value="7TM_GPCR_Srsx"/>
    <property type="match status" value="1"/>
</dbReference>
<dbReference type="Proteomes" id="UP000887568">
    <property type="component" value="Unplaced"/>
</dbReference>
<feature type="transmembrane region" description="Helical" evidence="10">
    <location>
        <begin position="522"/>
        <end position="542"/>
    </location>
</feature>
<feature type="transmembrane region" description="Helical" evidence="10">
    <location>
        <begin position="142"/>
        <end position="164"/>
    </location>
</feature>
<evidence type="ECO:0000256" key="3">
    <source>
        <dbReference type="ARBA" id="ARBA00022692"/>
    </source>
</evidence>
<evidence type="ECO:0000256" key="4">
    <source>
        <dbReference type="ARBA" id="ARBA00022989"/>
    </source>
</evidence>
<keyword evidence="5" id="KW-0297">G-protein coupled receptor</keyword>
<keyword evidence="2" id="KW-1003">Cell membrane</keyword>
<feature type="domain" description="G-protein coupled receptors family 1 profile" evidence="11">
    <location>
        <begin position="44"/>
        <end position="206"/>
    </location>
</feature>
<feature type="transmembrane region" description="Helical" evidence="10">
    <location>
        <begin position="101"/>
        <end position="122"/>
    </location>
</feature>
<dbReference type="GO" id="GO:0004930">
    <property type="term" value="F:G protein-coupled receptor activity"/>
    <property type="evidence" value="ECO:0007669"/>
    <property type="project" value="UniProtKB-KW"/>
</dbReference>
<keyword evidence="3 10" id="KW-0812">Transmembrane</keyword>
<evidence type="ECO:0000256" key="5">
    <source>
        <dbReference type="ARBA" id="ARBA00023040"/>
    </source>
</evidence>
<comment type="subcellular location">
    <subcellularLocation>
        <location evidence="1">Cell membrane</location>
        <topology evidence="1">Multi-pass membrane protein</topology>
    </subcellularLocation>
</comment>
<evidence type="ECO:0000256" key="2">
    <source>
        <dbReference type="ARBA" id="ARBA00022475"/>
    </source>
</evidence>
<feature type="transmembrane region" description="Helical" evidence="10">
    <location>
        <begin position="407"/>
        <end position="428"/>
    </location>
</feature>